<accession>A0A8T0RLY4</accession>
<comment type="caution">
    <text evidence="2">The sequence shown here is derived from an EMBL/GenBank/DDBJ whole genome shotgun (WGS) entry which is preliminary data.</text>
</comment>
<name>A0A8T0RLY4_PANVG</name>
<gene>
    <name evidence="2" type="ORF">PVAP13_6KG400450</name>
</gene>
<protein>
    <submittedName>
        <fullName evidence="2">Uncharacterized protein</fullName>
    </submittedName>
</protein>
<evidence type="ECO:0000313" key="2">
    <source>
        <dbReference type="EMBL" id="KAG2585589.1"/>
    </source>
</evidence>
<dbReference type="AlphaFoldDB" id="A0A8T0RLY4"/>
<evidence type="ECO:0000256" key="1">
    <source>
        <dbReference type="SAM" id="MobiDB-lite"/>
    </source>
</evidence>
<feature type="region of interest" description="Disordered" evidence="1">
    <location>
        <begin position="1"/>
        <end position="62"/>
    </location>
</feature>
<feature type="compositionally biased region" description="Polar residues" evidence="1">
    <location>
        <begin position="1"/>
        <end position="21"/>
    </location>
</feature>
<sequence length="112" mass="11993">MPCGFTSQIPASSTAEQSSFFDRTKKKQQQQKRKSCSSSTPSRVETKGSSPQGGREYSMPPLGHETCAAKVKPCQLAAVTGGSAPQAFLDNVITQAPVLPSIELLIFHPPEE</sequence>
<keyword evidence="3" id="KW-1185">Reference proteome</keyword>
<proteinExistence type="predicted"/>
<feature type="compositionally biased region" description="Polar residues" evidence="1">
    <location>
        <begin position="40"/>
        <end position="52"/>
    </location>
</feature>
<evidence type="ECO:0000313" key="3">
    <source>
        <dbReference type="Proteomes" id="UP000823388"/>
    </source>
</evidence>
<organism evidence="2 3">
    <name type="scientific">Panicum virgatum</name>
    <name type="common">Blackwell switchgrass</name>
    <dbReference type="NCBI Taxonomy" id="38727"/>
    <lineage>
        <taxon>Eukaryota</taxon>
        <taxon>Viridiplantae</taxon>
        <taxon>Streptophyta</taxon>
        <taxon>Embryophyta</taxon>
        <taxon>Tracheophyta</taxon>
        <taxon>Spermatophyta</taxon>
        <taxon>Magnoliopsida</taxon>
        <taxon>Liliopsida</taxon>
        <taxon>Poales</taxon>
        <taxon>Poaceae</taxon>
        <taxon>PACMAD clade</taxon>
        <taxon>Panicoideae</taxon>
        <taxon>Panicodae</taxon>
        <taxon>Paniceae</taxon>
        <taxon>Panicinae</taxon>
        <taxon>Panicum</taxon>
        <taxon>Panicum sect. Hiantes</taxon>
    </lineage>
</organism>
<feature type="compositionally biased region" description="Basic residues" evidence="1">
    <location>
        <begin position="24"/>
        <end position="35"/>
    </location>
</feature>
<reference evidence="2" key="1">
    <citation type="submission" date="2020-05" db="EMBL/GenBank/DDBJ databases">
        <title>WGS assembly of Panicum virgatum.</title>
        <authorList>
            <person name="Lovell J.T."/>
            <person name="Jenkins J."/>
            <person name="Shu S."/>
            <person name="Juenger T.E."/>
            <person name="Schmutz J."/>
        </authorList>
    </citation>
    <scope>NUCLEOTIDE SEQUENCE</scope>
    <source>
        <strain evidence="2">AP13</strain>
    </source>
</reference>
<dbReference type="EMBL" id="CM029047">
    <property type="protein sequence ID" value="KAG2585589.1"/>
    <property type="molecule type" value="Genomic_DNA"/>
</dbReference>
<dbReference type="Proteomes" id="UP000823388">
    <property type="component" value="Chromosome 6K"/>
</dbReference>